<keyword evidence="3" id="KW-0576">Peroxisome</keyword>
<feature type="coiled-coil region" evidence="5">
    <location>
        <begin position="100"/>
        <end position="127"/>
    </location>
</feature>
<evidence type="ECO:0000313" key="6">
    <source>
        <dbReference type="EMBL" id="PHJ22212.1"/>
    </source>
</evidence>
<organism evidence="6 7">
    <name type="scientific">Cystoisospora suis</name>
    <dbReference type="NCBI Taxonomy" id="483139"/>
    <lineage>
        <taxon>Eukaryota</taxon>
        <taxon>Sar</taxon>
        <taxon>Alveolata</taxon>
        <taxon>Apicomplexa</taxon>
        <taxon>Conoidasida</taxon>
        <taxon>Coccidia</taxon>
        <taxon>Eucoccidiorida</taxon>
        <taxon>Eimeriorina</taxon>
        <taxon>Sarcocystidae</taxon>
        <taxon>Cystoisospora</taxon>
    </lineage>
</organism>
<keyword evidence="1" id="KW-0962">Peroxisome biogenesis</keyword>
<comment type="subcellular location">
    <subcellularLocation>
        <location evidence="4">Peroxisome membrane</location>
    </subcellularLocation>
</comment>
<keyword evidence="7" id="KW-1185">Reference proteome</keyword>
<accession>A0A2C6L307</accession>
<dbReference type="Proteomes" id="UP000221165">
    <property type="component" value="Unassembled WGS sequence"/>
</dbReference>
<dbReference type="PANTHER" id="PTHR12652:SF50">
    <property type="entry name" value="PEROXIN 11"/>
    <property type="match status" value="1"/>
</dbReference>
<protein>
    <submittedName>
        <fullName evidence="6">Peroxisomal biogenesis factor pex11</fullName>
    </submittedName>
</protein>
<evidence type="ECO:0000256" key="1">
    <source>
        <dbReference type="ARBA" id="ARBA00022593"/>
    </source>
</evidence>
<dbReference type="GO" id="GO:0016559">
    <property type="term" value="P:peroxisome fission"/>
    <property type="evidence" value="ECO:0007669"/>
    <property type="project" value="InterPro"/>
</dbReference>
<comment type="caution">
    <text evidence="6">The sequence shown here is derived from an EMBL/GenBank/DDBJ whole genome shotgun (WGS) entry which is preliminary data.</text>
</comment>
<evidence type="ECO:0000256" key="5">
    <source>
        <dbReference type="SAM" id="Coils"/>
    </source>
</evidence>
<dbReference type="PANTHER" id="PTHR12652">
    <property type="entry name" value="PEROXISOMAL BIOGENESIS FACTOR 11"/>
    <property type="match status" value="1"/>
</dbReference>
<evidence type="ECO:0000313" key="7">
    <source>
        <dbReference type="Proteomes" id="UP000221165"/>
    </source>
</evidence>
<evidence type="ECO:0000256" key="2">
    <source>
        <dbReference type="ARBA" id="ARBA00023136"/>
    </source>
</evidence>
<keyword evidence="2" id="KW-0472">Membrane</keyword>
<dbReference type="OrthoDB" id="411017at2759"/>
<dbReference type="GO" id="GO:0005778">
    <property type="term" value="C:peroxisomal membrane"/>
    <property type="evidence" value="ECO:0007669"/>
    <property type="project" value="UniProtKB-SubCell"/>
</dbReference>
<dbReference type="InterPro" id="IPR008733">
    <property type="entry name" value="PEX11"/>
</dbReference>
<name>A0A2C6L307_9APIC</name>
<dbReference type="Pfam" id="PF05648">
    <property type="entry name" value="PEX11"/>
    <property type="match status" value="1"/>
</dbReference>
<evidence type="ECO:0000256" key="3">
    <source>
        <dbReference type="ARBA" id="ARBA00023140"/>
    </source>
</evidence>
<dbReference type="GeneID" id="94427349"/>
<evidence type="ECO:0000256" key="4">
    <source>
        <dbReference type="ARBA" id="ARBA00046271"/>
    </source>
</evidence>
<keyword evidence="5" id="KW-0175">Coiled coil</keyword>
<dbReference type="AlphaFoldDB" id="A0A2C6L307"/>
<dbReference type="EMBL" id="MIGC01001778">
    <property type="protein sequence ID" value="PHJ22212.1"/>
    <property type="molecule type" value="Genomic_DNA"/>
</dbReference>
<sequence>MAAKFSSLQGTSADSRKIFRLGKSLNEYLKIRGLLVNFLRSFYKSPAAPLDEQQRFYSSSAVWDSSVTGLLTTFSFFPRSNLSGSTLADSADYVVSSGLCAALASELRILRKLRAEQEKKLETVAETSEHDGNVERFKDAAITLRQLRQDKSASVLNVVKNVSDMVVAANLAQVPHRVLGRPFSEGIVGSAGFISGAISCYQLYE</sequence>
<gene>
    <name evidence="6" type="ORF">CSUI_003943</name>
</gene>
<dbReference type="RefSeq" id="XP_067923889.1">
    <property type="nucleotide sequence ID" value="XM_068064138.1"/>
</dbReference>
<dbReference type="VEuPathDB" id="ToxoDB:CSUI_003943"/>
<reference evidence="6 7" key="1">
    <citation type="journal article" date="2017" name="Int. J. Parasitol.">
        <title>The genome of the protozoan parasite Cystoisospora suis and a reverse vaccinology approach to identify vaccine candidates.</title>
        <authorList>
            <person name="Palmieri N."/>
            <person name="Shrestha A."/>
            <person name="Ruttkowski B."/>
            <person name="Beck T."/>
            <person name="Vogl C."/>
            <person name="Tomley F."/>
            <person name="Blake D.P."/>
            <person name="Joachim A."/>
        </authorList>
    </citation>
    <scope>NUCLEOTIDE SEQUENCE [LARGE SCALE GENOMIC DNA]</scope>
    <source>
        <strain evidence="6 7">Wien I</strain>
    </source>
</reference>
<proteinExistence type="predicted"/>